<evidence type="ECO:0000313" key="1">
    <source>
        <dbReference type="EMBL" id="GFP84659.1"/>
    </source>
</evidence>
<evidence type="ECO:0000313" key="2">
    <source>
        <dbReference type="Proteomes" id="UP000653305"/>
    </source>
</evidence>
<dbReference type="EMBL" id="BMAC01000091">
    <property type="protein sequence ID" value="GFP84659.1"/>
    <property type="molecule type" value="Genomic_DNA"/>
</dbReference>
<sequence length="96" mass="11239">MRGKITFGFLTMPVLRNRFVRAYVDVVRVVELVLEMVAFVVTGVDYYLGYSDLWQRVKKKREMVIRGNKNIGLWEESQEARHNRVCDPVSMVSGVW</sequence>
<keyword evidence="2" id="KW-1185">Reference proteome</keyword>
<proteinExistence type="predicted"/>
<dbReference type="AlphaFoldDB" id="A0A830BGZ4"/>
<accession>A0A830BGZ4</accession>
<gene>
    <name evidence="1" type="ORF">PHJA_000609800</name>
</gene>
<comment type="caution">
    <text evidence="1">The sequence shown here is derived from an EMBL/GenBank/DDBJ whole genome shotgun (WGS) entry which is preliminary data.</text>
</comment>
<reference evidence="1" key="1">
    <citation type="submission" date="2020-07" db="EMBL/GenBank/DDBJ databases">
        <title>Ethylene signaling mediates host invasion by parasitic plants.</title>
        <authorList>
            <person name="Yoshida S."/>
        </authorList>
    </citation>
    <scope>NUCLEOTIDE SEQUENCE</scope>
    <source>
        <strain evidence="1">Okayama</strain>
    </source>
</reference>
<name>A0A830BGZ4_9LAMI</name>
<protein>
    <submittedName>
        <fullName evidence="1">Uncharacterized protein</fullName>
    </submittedName>
</protein>
<dbReference type="Proteomes" id="UP000653305">
    <property type="component" value="Unassembled WGS sequence"/>
</dbReference>
<organism evidence="1 2">
    <name type="scientific">Phtheirospermum japonicum</name>
    <dbReference type="NCBI Taxonomy" id="374723"/>
    <lineage>
        <taxon>Eukaryota</taxon>
        <taxon>Viridiplantae</taxon>
        <taxon>Streptophyta</taxon>
        <taxon>Embryophyta</taxon>
        <taxon>Tracheophyta</taxon>
        <taxon>Spermatophyta</taxon>
        <taxon>Magnoliopsida</taxon>
        <taxon>eudicotyledons</taxon>
        <taxon>Gunneridae</taxon>
        <taxon>Pentapetalae</taxon>
        <taxon>asterids</taxon>
        <taxon>lamiids</taxon>
        <taxon>Lamiales</taxon>
        <taxon>Orobanchaceae</taxon>
        <taxon>Orobanchaceae incertae sedis</taxon>
        <taxon>Phtheirospermum</taxon>
    </lineage>
</organism>